<dbReference type="AlphaFoldDB" id="A0A0J9ESX7"/>
<dbReference type="Proteomes" id="UP000007802">
    <property type="component" value="Unassembled WGS sequence"/>
</dbReference>
<evidence type="ECO:0000313" key="1">
    <source>
        <dbReference type="EMBL" id="KMW68270.1"/>
    </source>
</evidence>
<protein>
    <submittedName>
        <fullName evidence="1">Uncharacterized protein</fullName>
    </submittedName>
</protein>
<sequence length="95" mass="10202">MVFALNPGDQMEQFLANVKEKHETTTSNSVLETSFPVMTVINFPASAGLITEYCETGFSTMTASNFLASTGFITTAMAMSTGFYESWASSSISST</sequence>
<organism evidence="1">
    <name type="scientific">Ajellomyces dermatitidis (strain ATCC 18188 / CBS 674.68)</name>
    <name type="common">Blastomyces dermatitidis</name>
    <dbReference type="NCBI Taxonomy" id="653446"/>
    <lineage>
        <taxon>Eukaryota</taxon>
        <taxon>Fungi</taxon>
        <taxon>Dikarya</taxon>
        <taxon>Ascomycota</taxon>
        <taxon>Pezizomycotina</taxon>
        <taxon>Eurotiomycetes</taxon>
        <taxon>Eurotiomycetidae</taxon>
        <taxon>Onygenales</taxon>
        <taxon>Ajellomycetaceae</taxon>
        <taxon>Blastomyces</taxon>
    </lineage>
</organism>
<reference evidence="1" key="1">
    <citation type="submission" date="2010-03" db="EMBL/GenBank/DDBJ databases">
        <title>Annotation of Blastomyces dermatitidis strain ATCC 18188.</title>
        <authorList>
            <consortium name="The Broad Institute Genome Sequencing Platform"/>
            <consortium name="Broad Institute Genome Sequencing Center for Infectious Disease."/>
            <person name="Cuomo C."/>
            <person name="Klein B."/>
            <person name="Sullivan T."/>
            <person name="Heitman J."/>
            <person name="Young S."/>
            <person name="Zeng Q."/>
            <person name="Gargeya S."/>
            <person name="Alvarado L."/>
            <person name="Berlin A.M."/>
            <person name="Chapman S.B."/>
            <person name="Chen Z."/>
            <person name="Freedman E."/>
            <person name="Gellesch M."/>
            <person name="Goldberg J."/>
            <person name="Griggs A."/>
            <person name="Gujja S."/>
            <person name="Heilman E."/>
            <person name="Heiman D."/>
            <person name="Howarth C."/>
            <person name="Mehta T."/>
            <person name="Neiman D."/>
            <person name="Pearson M."/>
            <person name="Roberts A."/>
            <person name="Saif S."/>
            <person name="Shea T."/>
            <person name="Shenoy N."/>
            <person name="Sisk P."/>
            <person name="Stolte C."/>
            <person name="Sykes S."/>
            <person name="White J."/>
            <person name="Yandava C."/>
            <person name="Haas B."/>
            <person name="Nusbaum C."/>
            <person name="Birren B."/>
        </authorList>
    </citation>
    <scope>NUCLEOTIDE SEQUENCE</scope>
    <source>
        <strain evidence="1">ATCC 18188</strain>
    </source>
</reference>
<proteinExistence type="predicted"/>
<dbReference type="EMBL" id="GG749460">
    <property type="protein sequence ID" value="KMW68270.1"/>
    <property type="molecule type" value="Genomic_DNA"/>
</dbReference>
<gene>
    <name evidence="1" type="ORF">BDDG_12706</name>
</gene>
<accession>A0A0J9ESX7</accession>
<name>A0A0J9ESX7_AJEDA</name>